<dbReference type="GO" id="GO:0015937">
    <property type="term" value="P:coenzyme A biosynthetic process"/>
    <property type="evidence" value="ECO:0007669"/>
    <property type="project" value="UniProtKB-UniRule"/>
</dbReference>
<dbReference type="HAMAP" id="MF_02225">
    <property type="entry name" value="CoaBC"/>
    <property type="match status" value="1"/>
</dbReference>
<evidence type="ECO:0000313" key="8">
    <source>
        <dbReference type="EMBL" id="EHG20551.1"/>
    </source>
</evidence>
<evidence type="ECO:0000256" key="4">
    <source>
        <dbReference type="RuleBase" id="RU364078"/>
    </source>
</evidence>
<keyword evidence="9" id="KW-1185">Reference proteome</keyword>
<feature type="binding site" evidence="3">
    <location>
        <position position="337"/>
    </location>
    <ligand>
        <name>CTP</name>
        <dbReference type="ChEBI" id="CHEBI:37563"/>
    </ligand>
</feature>
<comment type="catalytic activity">
    <reaction evidence="3 4">
        <text>(R)-4'-phosphopantothenate + L-cysteine + CTP = N-[(R)-4-phosphopantothenoyl]-L-cysteine + CMP + diphosphate + H(+)</text>
        <dbReference type="Rhea" id="RHEA:19397"/>
        <dbReference type="ChEBI" id="CHEBI:10986"/>
        <dbReference type="ChEBI" id="CHEBI:15378"/>
        <dbReference type="ChEBI" id="CHEBI:33019"/>
        <dbReference type="ChEBI" id="CHEBI:35235"/>
        <dbReference type="ChEBI" id="CHEBI:37563"/>
        <dbReference type="ChEBI" id="CHEBI:59458"/>
        <dbReference type="ChEBI" id="CHEBI:60377"/>
        <dbReference type="EC" id="6.3.2.5"/>
    </reaction>
</comment>
<dbReference type="RefSeq" id="WP_006692893.1">
    <property type="nucleotide sequence ID" value="NZ_JH376799.1"/>
</dbReference>
<dbReference type="InterPro" id="IPR005252">
    <property type="entry name" value="CoaBC"/>
</dbReference>
<comment type="function">
    <text evidence="3">Catalyzes two sequential steps in the biosynthesis of coenzyme A. In the first step cysteine is conjugated to 4'-phosphopantothenate to form 4-phosphopantothenoylcysteine. In the second step the latter compound is decarboxylated to form 4'-phosphopantotheine.</text>
</comment>
<dbReference type="Proteomes" id="UP000004129">
    <property type="component" value="Unassembled WGS sequence"/>
</dbReference>
<name>G5GQB6_9FIRM</name>
<dbReference type="eggNOG" id="COG0452">
    <property type="taxonomic scope" value="Bacteria"/>
</dbReference>
<dbReference type="SUPFAM" id="SSF52507">
    <property type="entry name" value="Homo-oligomeric flavin-containing Cys decarboxylases, HFCD"/>
    <property type="match status" value="1"/>
</dbReference>
<keyword evidence="2 3" id="KW-0456">Lyase</keyword>
<dbReference type="Gene3D" id="3.40.50.10300">
    <property type="entry name" value="CoaB-like"/>
    <property type="match status" value="1"/>
</dbReference>
<feature type="binding site" evidence="3">
    <location>
        <position position="279"/>
    </location>
    <ligand>
        <name>CTP</name>
        <dbReference type="ChEBI" id="CHEBI:37563"/>
    </ligand>
</feature>
<comment type="pathway">
    <text evidence="3 4">Cofactor biosynthesis; coenzyme A biosynthesis; CoA from (R)-pantothenate: step 2/5.</text>
</comment>
<keyword evidence="3" id="KW-0460">Magnesium</keyword>
<dbReference type="AlphaFoldDB" id="G5GQB6"/>
<dbReference type="InterPro" id="IPR035929">
    <property type="entry name" value="CoaB-like_sf"/>
</dbReference>
<evidence type="ECO:0000256" key="1">
    <source>
        <dbReference type="ARBA" id="ARBA00022793"/>
    </source>
</evidence>
<keyword evidence="1 3" id="KW-0210">Decarboxylase</keyword>
<keyword evidence="3" id="KW-0479">Metal-binding</keyword>
<keyword evidence="3 4" id="KW-0285">Flavoprotein</keyword>
<organism evidence="8 9">
    <name type="scientific">Selenomonas infelix ATCC 43532</name>
    <dbReference type="NCBI Taxonomy" id="679201"/>
    <lineage>
        <taxon>Bacteria</taxon>
        <taxon>Bacillati</taxon>
        <taxon>Bacillota</taxon>
        <taxon>Negativicutes</taxon>
        <taxon>Selenomonadales</taxon>
        <taxon>Selenomonadaceae</taxon>
        <taxon>Selenomonas</taxon>
    </lineage>
</organism>
<dbReference type="InterPro" id="IPR007085">
    <property type="entry name" value="DNA/pantothenate-metab_flavo_C"/>
</dbReference>
<dbReference type="EC" id="6.3.2.5" evidence="3"/>
<dbReference type="InterPro" id="IPR036551">
    <property type="entry name" value="Flavin_trans-like"/>
</dbReference>
<feature type="binding site" evidence="3">
    <location>
        <position position="323"/>
    </location>
    <ligand>
        <name>CTP</name>
        <dbReference type="ChEBI" id="CHEBI:37563"/>
    </ligand>
</feature>
<dbReference type="Gene3D" id="3.40.50.1950">
    <property type="entry name" value="Flavin prenyltransferase-like"/>
    <property type="match status" value="1"/>
</dbReference>
<proteinExistence type="inferred from homology"/>
<comment type="similarity">
    <text evidence="3 4">In the C-terminal section; belongs to the PPC synthetase family.</text>
</comment>
<accession>G5GQB6</accession>
<evidence type="ECO:0000256" key="5">
    <source>
        <dbReference type="SAM" id="MobiDB-lite"/>
    </source>
</evidence>
<comment type="similarity">
    <text evidence="3 4">In the N-terminal section; belongs to the HFCD (homo-oligomeric flavin containing Cys decarboxylase) superfamily.</text>
</comment>
<feature type="domain" description="Flavoprotein" evidence="6">
    <location>
        <begin position="9"/>
        <end position="178"/>
    </location>
</feature>
<dbReference type="EC" id="4.1.1.36" evidence="3"/>
<dbReference type="Pfam" id="PF04127">
    <property type="entry name" value="DFP"/>
    <property type="match status" value="1"/>
</dbReference>
<dbReference type="GO" id="GO:0046872">
    <property type="term" value="F:metal ion binding"/>
    <property type="evidence" value="ECO:0007669"/>
    <property type="project" value="UniProtKB-KW"/>
</dbReference>
<keyword evidence="3" id="KW-0511">Multifunctional enzyme</keyword>
<comment type="caution">
    <text evidence="8">The sequence shown here is derived from an EMBL/GenBank/DDBJ whole genome shotgun (WGS) entry which is preliminary data.</text>
</comment>
<dbReference type="STRING" id="679201.HMPREF9334_01447"/>
<dbReference type="InterPro" id="IPR003382">
    <property type="entry name" value="Flavoprotein"/>
</dbReference>
<comment type="pathway">
    <text evidence="3 4">Cofactor biosynthesis; coenzyme A biosynthesis; CoA from (R)-pantothenate: step 3/5.</text>
</comment>
<dbReference type="PANTHER" id="PTHR14359">
    <property type="entry name" value="HOMO-OLIGOMERIC FLAVIN CONTAINING CYS DECARBOXYLASE FAMILY"/>
    <property type="match status" value="1"/>
</dbReference>
<comment type="catalytic activity">
    <reaction evidence="3 4">
        <text>N-[(R)-4-phosphopantothenoyl]-L-cysteine + H(+) = (R)-4'-phosphopantetheine + CO2</text>
        <dbReference type="Rhea" id="RHEA:16793"/>
        <dbReference type="ChEBI" id="CHEBI:15378"/>
        <dbReference type="ChEBI" id="CHEBI:16526"/>
        <dbReference type="ChEBI" id="CHEBI:59458"/>
        <dbReference type="ChEBI" id="CHEBI:61723"/>
        <dbReference type="EC" id="4.1.1.36"/>
    </reaction>
</comment>
<dbReference type="EMBL" id="ACZM01000015">
    <property type="protein sequence ID" value="EHG20551.1"/>
    <property type="molecule type" value="Genomic_DNA"/>
</dbReference>
<evidence type="ECO:0000256" key="3">
    <source>
        <dbReference type="HAMAP-Rule" id="MF_02225"/>
    </source>
</evidence>
<evidence type="ECO:0000313" key="9">
    <source>
        <dbReference type="Proteomes" id="UP000004129"/>
    </source>
</evidence>
<comment type="caution">
    <text evidence="3">Lacks conserved residue(s) required for the propagation of feature annotation.</text>
</comment>
<feature type="compositionally biased region" description="Basic and acidic residues" evidence="5">
    <location>
        <begin position="409"/>
        <end position="429"/>
    </location>
</feature>
<feature type="region of interest" description="Phosphopantothenoylcysteine decarboxylase" evidence="3">
    <location>
        <begin position="1"/>
        <end position="190"/>
    </location>
</feature>
<comment type="function">
    <text evidence="4">Catalyzes two steps in the biosynthesis of coenzyme A. In the first step cysteine is conjugated to 4'-phosphopantothenate to form 4-phosphopantothenoylcysteine, in the latter compound is decarboxylated to form 4'-phosphopantotheine.</text>
</comment>
<dbReference type="SUPFAM" id="SSF102645">
    <property type="entry name" value="CoaB-like"/>
    <property type="match status" value="1"/>
</dbReference>
<dbReference type="GO" id="GO:0004633">
    <property type="term" value="F:phosphopantothenoylcysteine decarboxylase activity"/>
    <property type="evidence" value="ECO:0007669"/>
    <property type="project" value="UniProtKB-UniRule"/>
</dbReference>
<feature type="domain" description="DNA/pantothenate metabolism flavoprotein C-terminal" evidence="7">
    <location>
        <begin position="186"/>
        <end position="394"/>
    </location>
</feature>
<gene>
    <name evidence="3" type="primary">coaBC</name>
    <name evidence="8" type="ORF">HMPREF9334_01447</name>
</gene>
<feature type="region of interest" description="Disordered" evidence="5">
    <location>
        <begin position="402"/>
        <end position="429"/>
    </location>
</feature>
<comment type="cofactor">
    <cofactor evidence="3">
        <name>Mg(2+)</name>
        <dbReference type="ChEBI" id="CHEBI:18420"/>
    </cofactor>
</comment>
<feature type="region of interest" description="Phosphopantothenate--cysteine ligase" evidence="3">
    <location>
        <begin position="191"/>
        <end position="429"/>
    </location>
</feature>
<comment type="cofactor">
    <cofactor evidence="3">
        <name>FMN</name>
        <dbReference type="ChEBI" id="CHEBI:58210"/>
    </cofactor>
    <text evidence="3">Binds 1 FMN per subunit.</text>
</comment>
<protein>
    <recommendedName>
        <fullName evidence="3">Coenzyme A biosynthesis bifunctional protein CoaBC</fullName>
    </recommendedName>
    <alternativeName>
        <fullName evidence="3">DNA/pantothenate metabolism flavoprotein</fullName>
    </alternativeName>
    <alternativeName>
        <fullName evidence="3">Phosphopantothenoylcysteine synthetase/decarboxylase</fullName>
        <shortName evidence="3">PPCS-PPCDC</shortName>
    </alternativeName>
    <domain>
        <recommendedName>
            <fullName evidence="3">Phosphopantothenoylcysteine decarboxylase</fullName>
            <shortName evidence="3">PPC decarboxylase</shortName>
            <shortName evidence="3">PPC-DC</shortName>
            <ecNumber evidence="3">4.1.1.36</ecNumber>
        </recommendedName>
        <alternativeName>
            <fullName evidence="3">CoaC</fullName>
        </alternativeName>
    </domain>
    <domain>
        <recommendedName>
            <fullName evidence="3">Phosphopantothenate--cysteine ligase</fullName>
            <ecNumber evidence="3">6.3.2.5</ecNumber>
        </recommendedName>
        <alternativeName>
            <fullName evidence="3">CoaB</fullName>
        </alternativeName>
        <alternativeName>
            <fullName evidence="3">Phosphopantothenoylcysteine synthetase</fullName>
            <shortName evidence="3">PPC synthetase</shortName>
            <shortName evidence="3">PPC-S</shortName>
        </alternativeName>
    </domain>
</protein>
<dbReference type="GO" id="GO:0010181">
    <property type="term" value="F:FMN binding"/>
    <property type="evidence" value="ECO:0007669"/>
    <property type="project" value="UniProtKB-UniRule"/>
</dbReference>
<dbReference type="UniPathway" id="UPA00241">
    <property type="reaction ID" value="UER00353"/>
</dbReference>
<dbReference type="GO" id="GO:0004632">
    <property type="term" value="F:phosphopantothenate--cysteine ligase activity"/>
    <property type="evidence" value="ECO:0007669"/>
    <property type="project" value="UniProtKB-UniRule"/>
</dbReference>
<dbReference type="PATRIC" id="fig|679201.3.peg.1461"/>
<feature type="active site" description="Proton donor" evidence="3">
    <location>
        <position position="158"/>
    </location>
</feature>
<feature type="binding site" evidence="3">
    <location>
        <begin position="305"/>
        <end position="308"/>
    </location>
    <ligand>
        <name>CTP</name>
        <dbReference type="ChEBI" id="CHEBI:37563"/>
    </ligand>
</feature>
<evidence type="ECO:0000259" key="7">
    <source>
        <dbReference type="Pfam" id="PF04127"/>
    </source>
</evidence>
<dbReference type="GO" id="GO:0071513">
    <property type="term" value="C:phosphopantothenoylcysteine decarboxylase complex"/>
    <property type="evidence" value="ECO:0007669"/>
    <property type="project" value="TreeGrafter"/>
</dbReference>
<dbReference type="GO" id="GO:0015941">
    <property type="term" value="P:pantothenate catabolic process"/>
    <property type="evidence" value="ECO:0007669"/>
    <property type="project" value="InterPro"/>
</dbReference>
<keyword evidence="3 4" id="KW-0436">Ligase</keyword>
<reference evidence="8 9" key="1">
    <citation type="submission" date="2011-08" db="EMBL/GenBank/DDBJ databases">
        <title>The Genome Sequence of Selenomonas infelix ATCC 43532.</title>
        <authorList>
            <consortium name="The Broad Institute Genome Sequencing Platform"/>
            <person name="Earl A."/>
            <person name="Ward D."/>
            <person name="Feldgarden M."/>
            <person name="Gevers D."/>
            <person name="Izard J."/>
            <person name="Blanton J.M."/>
            <person name="Baranova O.V."/>
            <person name="Dewhirst F.E."/>
            <person name="Young S.K."/>
            <person name="Zeng Q."/>
            <person name="Gargeya S."/>
            <person name="Fitzgerald M."/>
            <person name="Haas B."/>
            <person name="Abouelleil A."/>
            <person name="Alvarado L."/>
            <person name="Arachchi H.M."/>
            <person name="Berlin A."/>
            <person name="Brown A."/>
            <person name="Chapman S.B."/>
            <person name="Chen Z."/>
            <person name="Dunbar C."/>
            <person name="Freedman E."/>
            <person name="Gearin G."/>
            <person name="Gellesch M."/>
            <person name="Goldberg J."/>
            <person name="Griggs A."/>
            <person name="Gujja S."/>
            <person name="Heiman D."/>
            <person name="Howarth C."/>
            <person name="Larson L."/>
            <person name="Lui A."/>
            <person name="MacDonald P.J.P."/>
            <person name="Montmayeur A."/>
            <person name="Murphy C."/>
            <person name="Neiman D."/>
            <person name="Pearson M."/>
            <person name="Priest M."/>
            <person name="Roberts A."/>
            <person name="Saif S."/>
            <person name="Shea T."/>
            <person name="Shenoy N."/>
            <person name="Sisk P."/>
            <person name="Stolte C."/>
            <person name="Sykes S."/>
            <person name="Wortman J."/>
            <person name="Nusbaum C."/>
            <person name="Birren B."/>
        </authorList>
    </citation>
    <scope>NUCLEOTIDE SEQUENCE [LARGE SCALE GENOMIC DNA]</scope>
    <source>
        <strain evidence="8 9">ATCC 43532</strain>
    </source>
</reference>
<keyword evidence="3 4" id="KW-0288">FMN</keyword>
<dbReference type="NCBIfam" id="TIGR00521">
    <property type="entry name" value="coaBC_dfp"/>
    <property type="match status" value="1"/>
</dbReference>
<dbReference type="PANTHER" id="PTHR14359:SF6">
    <property type="entry name" value="PHOSPHOPANTOTHENOYLCYSTEINE DECARBOXYLASE"/>
    <property type="match status" value="1"/>
</dbReference>
<sequence>MGALAGRCIVLGVTGGIAAYKAVEIASRLKKAGADVRVIMTRAATSFVTPLTFREITGQPVAETMWGEPHHHVEHIALAEFAELVLVAPATANFIAKAAAGMADDMLTTCVLATRAPLLIAPAMNTGMWENPITQENVARLQERGVTIIPPAVGQLACGTTGAGRLPEPAEIVAIVERHFSHEQSLAGRRILVTAAGTEEALDPVRFLGNRSTGRMGFAVAAEAARRGAEVILVAGPTPLATPAGVQRVNVRSARDMHAAVRAEYDAVDAVIKAAAVADYRPAETAEHKIKKSDGELTLTLVRNPDILYELGQRKRHQILVGFAAETQNVAEYARGKLAKKNLDFIVANNVAEKDAGFGVATNHVQIFYADGRAEDHPLMPKAELAGVILDRLEDVLKSSLKPAPLAGKGDHAQHGERGESRNSCDEIS</sequence>
<evidence type="ECO:0000256" key="2">
    <source>
        <dbReference type="ARBA" id="ARBA00023239"/>
    </source>
</evidence>
<dbReference type="Pfam" id="PF02441">
    <property type="entry name" value="Flavoprotein"/>
    <property type="match status" value="1"/>
</dbReference>
<feature type="binding site" evidence="3">
    <location>
        <position position="289"/>
    </location>
    <ligand>
        <name>CTP</name>
        <dbReference type="ChEBI" id="CHEBI:37563"/>
    </ligand>
</feature>
<evidence type="ECO:0000259" key="6">
    <source>
        <dbReference type="Pfam" id="PF02441"/>
    </source>
</evidence>
<feature type="binding site" evidence="3">
    <location>
        <position position="341"/>
    </location>
    <ligand>
        <name>CTP</name>
        <dbReference type="ChEBI" id="CHEBI:37563"/>
    </ligand>
</feature>
<dbReference type="HOGENOM" id="CLU_033319_0_1_9"/>